<organism evidence="2 3">
    <name type="scientific">Agathobacter rectalis</name>
    <dbReference type="NCBI Taxonomy" id="39491"/>
    <lineage>
        <taxon>Bacteria</taxon>
        <taxon>Bacillati</taxon>
        <taxon>Bacillota</taxon>
        <taxon>Clostridia</taxon>
        <taxon>Lachnospirales</taxon>
        <taxon>Lachnospiraceae</taxon>
        <taxon>Agathobacter</taxon>
    </lineage>
</organism>
<dbReference type="AlphaFoldDB" id="A0A414HWU7"/>
<feature type="transmembrane region" description="Helical" evidence="1">
    <location>
        <begin position="6"/>
        <end position="25"/>
    </location>
</feature>
<evidence type="ECO:0000256" key="1">
    <source>
        <dbReference type="SAM" id="Phobius"/>
    </source>
</evidence>
<keyword evidence="1" id="KW-0812">Transmembrane</keyword>
<name>A0A414HWU7_9FIRM</name>
<dbReference type="Proteomes" id="UP000284835">
    <property type="component" value="Unassembled WGS sequence"/>
</dbReference>
<sequence>TAFSFAPPSILSLTICMIIELYAAMAQAEIEKKEKHQREGIDAKKNRGEWDDYGCPAIMSQKEFLEHYEKVLSGELRPFELMKQLGIN</sequence>
<keyword evidence="1" id="KW-1133">Transmembrane helix</keyword>
<reference evidence="2 3" key="1">
    <citation type="submission" date="2018-08" db="EMBL/GenBank/DDBJ databases">
        <title>A genome reference for cultivated species of the human gut microbiota.</title>
        <authorList>
            <person name="Zou Y."/>
            <person name="Xue W."/>
            <person name="Luo G."/>
        </authorList>
    </citation>
    <scope>NUCLEOTIDE SEQUENCE [LARGE SCALE GENOMIC DNA]</scope>
    <source>
        <strain evidence="2 3">AM30-13AC</strain>
    </source>
</reference>
<comment type="caution">
    <text evidence="2">The sequence shown here is derived from an EMBL/GenBank/DDBJ whole genome shotgun (WGS) entry which is preliminary data.</text>
</comment>
<feature type="non-terminal residue" evidence="2">
    <location>
        <position position="1"/>
    </location>
</feature>
<evidence type="ECO:0000313" key="3">
    <source>
        <dbReference type="Proteomes" id="UP000284835"/>
    </source>
</evidence>
<evidence type="ECO:0000313" key="2">
    <source>
        <dbReference type="EMBL" id="RHD92917.1"/>
    </source>
</evidence>
<proteinExistence type="predicted"/>
<protein>
    <submittedName>
        <fullName evidence="2">Uncharacterized protein</fullName>
    </submittedName>
</protein>
<dbReference type="EMBL" id="QSJS01000015">
    <property type="protein sequence ID" value="RHD92917.1"/>
    <property type="molecule type" value="Genomic_DNA"/>
</dbReference>
<gene>
    <name evidence="2" type="ORF">DW775_11265</name>
</gene>
<keyword evidence="1" id="KW-0472">Membrane</keyword>
<accession>A0A414HWU7</accession>